<dbReference type="STRING" id="432608.A6V39_03475"/>
<evidence type="ECO:0000313" key="1">
    <source>
        <dbReference type="EMBL" id="OAL09946.1"/>
    </source>
</evidence>
<name>A0A1A9QDB0_9MOLU</name>
<protein>
    <submittedName>
        <fullName evidence="1">Uncharacterized protein</fullName>
    </submittedName>
</protein>
<dbReference type="EMBL" id="LWUJ01000012">
    <property type="protein sequence ID" value="OAL09946.1"/>
    <property type="molecule type" value="Genomic_DNA"/>
</dbReference>
<proteinExistence type="predicted"/>
<accession>A0A1A9QDB0</accession>
<comment type="caution">
    <text evidence="1">The sequence shown here is derived from an EMBL/GenBank/DDBJ whole genome shotgun (WGS) entry which is preliminary data.</text>
</comment>
<gene>
    <name evidence="1" type="ORF">A6V39_03475</name>
</gene>
<sequence>MASTLAKVAIATTGIAGVGGGATVAIIQLSTKDETIVNLLKQEQKSLLTKTEKDEAWKTNWKAFINAHTNSDPNLNWSIEGWSEKKADPESVPEEFKNVCYFNGNKKIKDKAEEIYGEVVKYCTENTITPSTQTVTELLKTDSKVILDKTSGSKTSWDKNWGTFKTAYQTLKIKEEWKFQELEETMNSTNEAPSAFKERCEANGKKRIANKQVPLYIEILKYCVDNP</sequence>
<reference evidence="2" key="1">
    <citation type="submission" date="2016-04" db="EMBL/GenBank/DDBJ databases">
        <authorList>
            <person name="Quiroz-Castaneda R.E."/>
            <person name="Martinez-Ocampo F."/>
        </authorList>
    </citation>
    <scope>NUCLEOTIDE SEQUENCE [LARGE SCALE GENOMIC DNA]</scope>
    <source>
        <strain evidence="2">INIFAP01</strain>
    </source>
</reference>
<dbReference type="Proteomes" id="UP000077623">
    <property type="component" value="Unassembled WGS sequence"/>
</dbReference>
<organism evidence="1 2">
    <name type="scientific">Candidatus Mycoplasma haematobovis</name>
    <dbReference type="NCBI Taxonomy" id="432608"/>
    <lineage>
        <taxon>Bacteria</taxon>
        <taxon>Bacillati</taxon>
        <taxon>Mycoplasmatota</taxon>
        <taxon>Mollicutes</taxon>
        <taxon>Mycoplasmataceae</taxon>
        <taxon>Mycoplasma</taxon>
    </lineage>
</organism>
<evidence type="ECO:0000313" key="2">
    <source>
        <dbReference type="Proteomes" id="UP000077623"/>
    </source>
</evidence>
<dbReference type="RefSeq" id="WP_187150331.1">
    <property type="nucleotide sequence ID" value="NZ_LWUJ01000012.1"/>
</dbReference>
<keyword evidence="2" id="KW-1185">Reference proteome</keyword>
<dbReference type="AlphaFoldDB" id="A0A1A9QDB0"/>